<keyword evidence="2" id="KW-0472">Membrane</keyword>
<keyword evidence="2" id="KW-1133">Transmembrane helix</keyword>
<keyword evidence="4" id="KW-1185">Reference proteome</keyword>
<protein>
    <submittedName>
        <fullName evidence="3">Uncharacterized protein</fullName>
    </submittedName>
</protein>
<evidence type="ECO:0000256" key="1">
    <source>
        <dbReference type="SAM" id="MobiDB-lite"/>
    </source>
</evidence>
<reference evidence="3 4" key="1">
    <citation type="submission" date="2021-04" db="EMBL/GenBank/DDBJ databases">
        <title>Genomics, taxonomy and metabolism of representatives of sulfur bacteria of the genus Thiothrix: Thiothrix fructosivorans QT, Thiothrix unzii A1T and three new species, Thiothrix subterranea sp. nov., Thiothrix litoralis sp. nov. and 'Candidatus Thiothrix anitrata' sp. nov.</title>
        <authorList>
            <person name="Ravin N.V."/>
            <person name="Smolyakov D."/>
            <person name="Rudenko T.S."/>
            <person name="Mardanov A.V."/>
            <person name="Beletsky A.V."/>
            <person name="Markov N.D."/>
            <person name="Fomenkov A.I."/>
            <person name="Roberts R.J."/>
            <person name="Karnachuk O.V."/>
            <person name="Novikov A."/>
            <person name="Grabovich M.Y."/>
        </authorList>
    </citation>
    <scope>NUCLEOTIDE SEQUENCE [LARGE SCALE GENOMIC DNA]</scope>
    <source>
        <strain evidence="3 4">AS</strain>
    </source>
</reference>
<name>A0ABX7WPW0_9GAMM</name>
<feature type="transmembrane region" description="Helical" evidence="2">
    <location>
        <begin position="6"/>
        <end position="23"/>
    </location>
</feature>
<organism evidence="3 4">
    <name type="scientific">Thiothrix litoralis</name>
    <dbReference type="NCBI Taxonomy" id="2891210"/>
    <lineage>
        <taxon>Bacteria</taxon>
        <taxon>Pseudomonadati</taxon>
        <taxon>Pseudomonadota</taxon>
        <taxon>Gammaproteobacteria</taxon>
        <taxon>Thiotrichales</taxon>
        <taxon>Thiotrichaceae</taxon>
        <taxon>Thiothrix</taxon>
    </lineage>
</organism>
<keyword evidence="2" id="KW-0812">Transmembrane</keyword>
<feature type="region of interest" description="Disordered" evidence="1">
    <location>
        <begin position="482"/>
        <end position="513"/>
    </location>
</feature>
<dbReference type="RefSeq" id="WP_210222276.1">
    <property type="nucleotide sequence ID" value="NZ_CP072801.1"/>
</dbReference>
<sequence>MNSYKLGFGLVAVIAVLMTYFYGKLDKPAAISPAYQNPLAAQKTTVFSNLPAGWMPETNAMTTPPTTPDTDKQAALDPLLADIDSIMRELSMLQNQLFNPLTPYQSADEVMIQTYQPRIDTLSQRLEQQINKAKSLSKPLTQRFVWEQVLSLGLEDSASSLALSLISDAIDDTLFEDMLTTLGNSGYSGTARTSLVFSILLPPETTYYDPNAPADQTPTHPATPRQQRIQQFLETQFQQETDPDVLKAYLDVYHTMSQDQHGLVPAERFAQQLEMLRARMAPDQYFSFRLQDTKLSDPNADIAGLLREISSTLMTPEQRQSLHAQLSSAIFISTVPNAVDTFSQSIALQHQPLLLRYLENSLTTPNTQDRYSLYEYGNQAYVIELLKHPDPAQAADTFYQRLVDSNVPEEQLAMLLGASMGGDTLLKRLQQNTVLRQRFENQLKQTRQPDRQAVLQEAIDLLKGEPLMLDQPLDAYGNPTYYPEEPGIEPGLMPYEPTPAPDSGMPAEQYPGY</sequence>
<accession>A0ABX7WPW0</accession>
<evidence type="ECO:0000313" key="3">
    <source>
        <dbReference type="EMBL" id="QTR45896.1"/>
    </source>
</evidence>
<dbReference type="Proteomes" id="UP000672039">
    <property type="component" value="Chromosome"/>
</dbReference>
<evidence type="ECO:0000313" key="4">
    <source>
        <dbReference type="Proteomes" id="UP000672039"/>
    </source>
</evidence>
<evidence type="ECO:0000256" key="2">
    <source>
        <dbReference type="SAM" id="Phobius"/>
    </source>
</evidence>
<dbReference type="EMBL" id="CP072801">
    <property type="protein sequence ID" value="QTR45896.1"/>
    <property type="molecule type" value="Genomic_DNA"/>
</dbReference>
<gene>
    <name evidence="3" type="ORF">J9253_18210</name>
</gene>
<proteinExistence type="predicted"/>